<dbReference type="GO" id="GO:0006897">
    <property type="term" value="P:endocytosis"/>
    <property type="evidence" value="ECO:0007669"/>
    <property type="project" value="UniProtKB-KW"/>
</dbReference>
<feature type="repeat" description="LDL-receptor class B" evidence="11">
    <location>
        <begin position="454"/>
        <end position="496"/>
    </location>
</feature>
<keyword evidence="8" id="KW-0675">Receptor</keyword>
<dbReference type="WBParaSite" id="L893_g1261.t1">
    <property type="protein sequence ID" value="L893_g1261.t1"/>
    <property type="gene ID" value="L893_g1261"/>
</dbReference>
<dbReference type="SMART" id="SM00135">
    <property type="entry name" value="LY"/>
    <property type="match status" value="11"/>
</dbReference>
<reference evidence="16" key="1">
    <citation type="submission" date="2016-11" db="UniProtKB">
        <authorList>
            <consortium name="WormBaseParasite"/>
        </authorList>
    </citation>
    <scope>IDENTIFICATION</scope>
</reference>
<dbReference type="Pfam" id="PF00058">
    <property type="entry name" value="Ldl_recept_b"/>
    <property type="match status" value="2"/>
</dbReference>
<evidence type="ECO:0000256" key="5">
    <source>
        <dbReference type="ARBA" id="ARBA00022737"/>
    </source>
</evidence>
<keyword evidence="6 12" id="KW-0472">Membrane</keyword>
<dbReference type="InterPro" id="IPR000033">
    <property type="entry name" value="LDLR_classB_rpt"/>
</dbReference>
<dbReference type="PANTHER" id="PTHR46513:SF44">
    <property type="entry name" value="LDL RECEPTOR RELATED PROTEIN 4"/>
    <property type="match status" value="1"/>
</dbReference>
<evidence type="ECO:0000256" key="4">
    <source>
        <dbReference type="ARBA" id="ARBA00022729"/>
    </source>
</evidence>
<dbReference type="InterPro" id="IPR036055">
    <property type="entry name" value="LDL_receptor-like_sf"/>
</dbReference>
<feature type="domain" description="EGF-like" evidence="14">
    <location>
        <begin position="984"/>
        <end position="1023"/>
    </location>
</feature>
<evidence type="ECO:0000256" key="3">
    <source>
        <dbReference type="ARBA" id="ARBA00022583"/>
    </source>
</evidence>
<evidence type="ECO:0000256" key="6">
    <source>
        <dbReference type="ARBA" id="ARBA00023136"/>
    </source>
</evidence>
<dbReference type="SUPFAM" id="SSF57196">
    <property type="entry name" value="EGF/Laminin"/>
    <property type="match status" value="2"/>
</dbReference>
<feature type="disulfide bond" evidence="10">
    <location>
        <begin position="1456"/>
        <end position="1471"/>
    </location>
</feature>
<dbReference type="Gene3D" id="2.120.10.30">
    <property type="entry name" value="TolB, C-terminal domain"/>
    <property type="match status" value="4"/>
</dbReference>
<dbReference type="CDD" id="cd00112">
    <property type="entry name" value="LDLa"/>
    <property type="match status" value="2"/>
</dbReference>
<keyword evidence="4 13" id="KW-0732">Signal</keyword>
<proteinExistence type="predicted"/>
<evidence type="ECO:0000256" key="13">
    <source>
        <dbReference type="SAM" id="SignalP"/>
    </source>
</evidence>
<dbReference type="InterPro" id="IPR000742">
    <property type="entry name" value="EGF"/>
</dbReference>
<dbReference type="Gene3D" id="4.10.400.10">
    <property type="entry name" value="Low-density Lipoprotein Receptor"/>
    <property type="match status" value="2"/>
</dbReference>
<dbReference type="Pfam" id="PF00057">
    <property type="entry name" value="Ldl_recept_a"/>
    <property type="match status" value="2"/>
</dbReference>
<feature type="chain" id="PRO_5009311698" evidence="13">
    <location>
        <begin position="21"/>
        <end position="1698"/>
    </location>
</feature>
<feature type="disulfide bond" evidence="10">
    <location>
        <begin position="1444"/>
        <end position="1462"/>
    </location>
</feature>
<dbReference type="SUPFAM" id="SSF63825">
    <property type="entry name" value="YWTD domain"/>
    <property type="match status" value="4"/>
</dbReference>
<dbReference type="Gene3D" id="2.10.25.10">
    <property type="entry name" value="Laminin"/>
    <property type="match status" value="1"/>
</dbReference>
<feature type="transmembrane region" description="Helical" evidence="12">
    <location>
        <begin position="1674"/>
        <end position="1696"/>
    </location>
</feature>
<feature type="transmembrane region" description="Helical" evidence="12">
    <location>
        <begin position="1548"/>
        <end position="1570"/>
    </location>
</feature>
<dbReference type="InterPro" id="IPR002172">
    <property type="entry name" value="LDrepeatLR_classA_rpt"/>
</dbReference>
<dbReference type="PROSITE" id="PS01209">
    <property type="entry name" value="LDLRA_1"/>
    <property type="match status" value="1"/>
</dbReference>
<evidence type="ECO:0000256" key="11">
    <source>
        <dbReference type="PROSITE-ProRule" id="PRU00461"/>
    </source>
</evidence>
<dbReference type="PROSITE" id="PS50068">
    <property type="entry name" value="LDLRA_2"/>
    <property type="match status" value="2"/>
</dbReference>
<protein>
    <submittedName>
        <fullName evidence="16">EGF-like domain-containing protein</fullName>
    </submittedName>
</protein>
<evidence type="ECO:0000256" key="8">
    <source>
        <dbReference type="ARBA" id="ARBA00023170"/>
    </source>
</evidence>
<evidence type="ECO:0000256" key="2">
    <source>
        <dbReference type="ARBA" id="ARBA00022536"/>
    </source>
</evidence>
<dbReference type="SMART" id="SM00181">
    <property type="entry name" value="EGF"/>
    <property type="match status" value="4"/>
</dbReference>
<evidence type="ECO:0000256" key="9">
    <source>
        <dbReference type="ARBA" id="ARBA00023180"/>
    </source>
</evidence>
<feature type="domain" description="EGF-like" evidence="14">
    <location>
        <begin position="671"/>
        <end position="709"/>
    </location>
</feature>
<keyword evidence="12" id="KW-0812">Transmembrane</keyword>
<dbReference type="PRINTS" id="PR00261">
    <property type="entry name" value="LDLRECEPTOR"/>
</dbReference>
<evidence type="ECO:0000313" key="15">
    <source>
        <dbReference type="Proteomes" id="UP000095287"/>
    </source>
</evidence>
<dbReference type="SMART" id="SM00192">
    <property type="entry name" value="LDLa"/>
    <property type="match status" value="3"/>
</dbReference>
<name>A0A1I7Y4K7_9BILA</name>
<accession>A0A1I7Y4K7</accession>
<dbReference type="InterPro" id="IPR023415">
    <property type="entry name" value="LDLR_class-A_CS"/>
</dbReference>
<evidence type="ECO:0000313" key="16">
    <source>
        <dbReference type="WBParaSite" id="L893_g1261.t1"/>
    </source>
</evidence>
<dbReference type="Pfam" id="PF14670">
    <property type="entry name" value="FXa_inhibition"/>
    <property type="match status" value="2"/>
</dbReference>
<dbReference type="FunFam" id="2.120.10.30:FF:000241">
    <property type="entry name" value="Low-density lipoprotein receptor-related protein 6"/>
    <property type="match status" value="1"/>
</dbReference>
<keyword evidence="3" id="KW-0254">Endocytosis</keyword>
<evidence type="ECO:0000256" key="1">
    <source>
        <dbReference type="ARBA" id="ARBA00004167"/>
    </source>
</evidence>
<sequence length="1698" mass="188463">MDGTLRLLLVALCVATVARGSSVRLLVRDKKTIVRVDLDLRRASVENASVVHSENSANFPILISADAEKQIGVFSESYNPTNQSIISFSTDGRGSPTLIVQKSTVLDESVSSLAVDWAAGLVYSAVNIGAAGNAVRIEVCSLQGSTKCGVVLRRGLEKVVSLSLDPMGGYMYWLNPNAKRVERAWMDGNFLDTNPFDGSQFVNVSSVSALTLDVTDRKLYYVQHIAGKDTSEVVQCYFYDRKSCRVLVDRIRAFHLGIYKENLLWSEISKGEGGLRFCRTSNCERTITEVKRSEDMETFTLLEAEAQPRRTDPNPCAENNGGCSHFCLILPGEPWRSCACPTGVKLLADNLTCSTEGIEKVLLVASKTGLFYFSLDTSDLTPQALDIEGFNSETTTMVAIDYDPTSGKVYWSEVDDSECRIQRCLFEKCTNVETVLRFNKPTKIESIAVDYVSKNIYWVDAGIGRISVARLDGSSQRILISRGLLKPRGLALDTTGGKLYFSDWDDSNPRIEMANLDGSERSVLISLKSKTSRPNGIDVDPTNQKIYWVDAKSLSVKSARLQDGKEITTIAEELEHPFSLSRLGKLPLAYGIYMFFFLLGDIIFTSAMNGRRLTAVRYNTSSPSSPRLSDTFWDTGRKSKKMEISDFLIYKQMGIKAVELKRTHLENATSKCQKNNGGCSHICVPTPEAEAKCLCPNDMELSADGTTCTKPSGFILYSTDELKVDLMRASLSSNSSRPSPLHIPQMNGVNRLTAIDSARGWIYWTTSNLEGRSIRRTAIEDSTQTEVVLEHFGKGVYDGIAVDQMSGNVYWCSRNAGVIEVMNYDATVKRTISWIDIEPMALAVHESKPLVFFVNAKNNGSIMRMPLGGVSNGGLTIVKKVGLVTSMVIDSKGDKIYWATDDFRGAGEFWTAGINGGRSERLLLGRNPLMHALHFYQDAIYYSNWKDGTIEKYSNRQREVLHSGVGNATNLLVVGRNNRILENVCSSKARSHCDYLCIANSSTSSECVCSDHFVYDKKGSVCIPPKQFLLLGMRDQIVRLKLPSNLNTNILKQEPMVVLPMSDVGYPTNIAFDPMSPRRYIYWIDGQNPTILKRASDLPPYTTQTVELHAEANCSKLYDVTVDDTGRQLFVSCATAQEREAASIHVWRIKNDDELLYLGAVVSGASRSEITGKHPAPREIAVLGRLNALFYVDSSGYTKQPSIVRCTIHGKACEAVVSTDLLRDHVRLVMDRVSLRFFYYNENGYWSRDIYVKSDVRHHLLASYDKAVHLVPINDKKLLLVTKNGKNDPYSDRLVELMMNASTIDYEKLTPSEESVVVMKDLVNVIRAFGTDATERIDQVQLTCATSQCSHICRVPRDFENKRHECMCPLGFSFAPSNPNSCVQNIQCFRWQFRCKDQIQCIHKSLTCDGHPDCMDGSDESEANCPHLSSGSEVAPGSNVWWRCRDGDLIQRHLICNGVADCGDGSDEVGCACANPAKEFDCNSWPQRMQRADHCIPRYELCDQVQNCPFEGNDENTVLCSAIAMYNSATGNSGFGPSTPSELQLSTILRYAIPIIFAVFILLMCVICYWQRKVESGGVQIPQPPPVHLMPQGAPMVGGAVNANSLYESAAYLRSNDGVTQIEMRVRPNSRHHGTQIVYGSYSGQPSEAASSIFLPPPVGGRTFFTPPPSAARYLFCSFFCLRIIFFCLCSLSSPFPI</sequence>
<feature type="domain" description="EGF-like" evidence="14">
    <location>
        <begin position="315"/>
        <end position="354"/>
    </location>
</feature>
<evidence type="ECO:0000256" key="12">
    <source>
        <dbReference type="SAM" id="Phobius"/>
    </source>
</evidence>
<feature type="repeat" description="LDL-receptor class B" evidence="11">
    <location>
        <begin position="497"/>
        <end position="543"/>
    </location>
</feature>
<keyword evidence="9" id="KW-0325">Glycoprotein</keyword>
<comment type="caution">
    <text evidence="10">Lacks conserved residue(s) required for the propagation of feature annotation.</text>
</comment>
<dbReference type="Proteomes" id="UP000095287">
    <property type="component" value="Unplaced"/>
</dbReference>
<keyword evidence="5" id="KW-0677">Repeat</keyword>
<feature type="domain" description="EGF-like" evidence="14">
    <location>
        <begin position="1343"/>
        <end position="1383"/>
    </location>
</feature>
<keyword evidence="7 10" id="KW-1015">Disulfide bond</keyword>
<comment type="subcellular location">
    <subcellularLocation>
        <location evidence="1">Membrane</location>
        <topology evidence="1">Single-pass membrane protein</topology>
    </subcellularLocation>
</comment>
<evidence type="ECO:0000256" key="7">
    <source>
        <dbReference type="ARBA" id="ARBA00023157"/>
    </source>
</evidence>
<dbReference type="InterPro" id="IPR050778">
    <property type="entry name" value="Cueball_EGF_LRP_Nidogen"/>
</dbReference>
<dbReference type="InterPro" id="IPR011042">
    <property type="entry name" value="6-blade_b-propeller_TolB-like"/>
</dbReference>
<dbReference type="PANTHER" id="PTHR46513">
    <property type="entry name" value="VITELLOGENIN RECEPTOR-LIKE PROTEIN-RELATED-RELATED"/>
    <property type="match status" value="1"/>
</dbReference>
<dbReference type="GO" id="GO:0016020">
    <property type="term" value="C:membrane"/>
    <property type="evidence" value="ECO:0007669"/>
    <property type="project" value="UniProtKB-SubCell"/>
</dbReference>
<evidence type="ECO:0000259" key="14">
    <source>
        <dbReference type="SMART" id="SM00181"/>
    </source>
</evidence>
<dbReference type="SUPFAM" id="SSF57424">
    <property type="entry name" value="LDL receptor-like module"/>
    <property type="match status" value="2"/>
</dbReference>
<dbReference type="PROSITE" id="PS51120">
    <property type="entry name" value="LDLRB"/>
    <property type="match status" value="2"/>
</dbReference>
<feature type="signal peptide" evidence="13">
    <location>
        <begin position="1"/>
        <end position="20"/>
    </location>
</feature>
<organism evidence="15 16">
    <name type="scientific">Steinernema glaseri</name>
    <dbReference type="NCBI Taxonomy" id="37863"/>
    <lineage>
        <taxon>Eukaryota</taxon>
        <taxon>Metazoa</taxon>
        <taxon>Ecdysozoa</taxon>
        <taxon>Nematoda</taxon>
        <taxon>Chromadorea</taxon>
        <taxon>Rhabditida</taxon>
        <taxon>Tylenchina</taxon>
        <taxon>Panagrolaimomorpha</taxon>
        <taxon>Strongyloidoidea</taxon>
        <taxon>Steinernematidae</taxon>
        <taxon>Steinernema</taxon>
    </lineage>
</organism>
<keyword evidence="12" id="KW-1133">Transmembrane helix</keyword>
<keyword evidence="15" id="KW-1185">Reference proteome</keyword>
<evidence type="ECO:0000256" key="10">
    <source>
        <dbReference type="PROSITE-ProRule" id="PRU00124"/>
    </source>
</evidence>
<keyword evidence="2" id="KW-0245">EGF-like domain</keyword>